<dbReference type="InterPro" id="IPR038718">
    <property type="entry name" value="SNF2-like_sf"/>
</dbReference>
<evidence type="ECO:0000313" key="2">
    <source>
        <dbReference type="Proteomes" id="UP000800235"/>
    </source>
</evidence>
<accession>A0A9P4TTY2</accession>
<dbReference type="AlphaFoldDB" id="A0A9P4TTY2"/>
<reference evidence="1" key="1">
    <citation type="journal article" date="2020" name="Stud. Mycol.">
        <title>101 Dothideomycetes genomes: a test case for predicting lifestyles and emergence of pathogens.</title>
        <authorList>
            <person name="Haridas S."/>
            <person name="Albert R."/>
            <person name="Binder M."/>
            <person name="Bloem J."/>
            <person name="Labutti K."/>
            <person name="Salamov A."/>
            <person name="Andreopoulos B."/>
            <person name="Baker S."/>
            <person name="Barry K."/>
            <person name="Bills G."/>
            <person name="Bluhm B."/>
            <person name="Cannon C."/>
            <person name="Castanera R."/>
            <person name="Culley D."/>
            <person name="Daum C."/>
            <person name="Ezra D."/>
            <person name="Gonzalez J."/>
            <person name="Henrissat B."/>
            <person name="Kuo A."/>
            <person name="Liang C."/>
            <person name="Lipzen A."/>
            <person name="Lutzoni F."/>
            <person name="Magnuson J."/>
            <person name="Mondo S."/>
            <person name="Nolan M."/>
            <person name="Ohm R."/>
            <person name="Pangilinan J."/>
            <person name="Park H.-J."/>
            <person name="Ramirez L."/>
            <person name="Alfaro M."/>
            <person name="Sun H."/>
            <person name="Tritt A."/>
            <person name="Yoshinaga Y."/>
            <person name="Zwiers L.-H."/>
            <person name="Turgeon B."/>
            <person name="Goodwin S."/>
            <person name="Spatafora J."/>
            <person name="Crous P."/>
            <person name="Grigoriev I."/>
        </authorList>
    </citation>
    <scope>NUCLEOTIDE SEQUENCE</scope>
    <source>
        <strain evidence="1">CBS 130266</strain>
    </source>
</reference>
<dbReference type="EMBL" id="MU007105">
    <property type="protein sequence ID" value="KAF2420947.1"/>
    <property type="molecule type" value="Genomic_DNA"/>
</dbReference>
<dbReference type="Proteomes" id="UP000800235">
    <property type="component" value="Unassembled WGS sequence"/>
</dbReference>
<evidence type="ECO:0000313" key="1">
    <source>
        <dbReference type="EMBL" id="KAF2420947.1"/>
    </source>
</evidence>
<protein>
    <submittedName>
        <fullName evidence="1">Uncharacterized protein</fullName>
    </submittedName>
</protein>
<organism evidence="1 2">
    <name type="scientific">Tothia fuscella</name>
    <dbReference type="NCBI Taxonomy" id="1048955"/>
    <lineage>
        <taxon>Eukaryota</taxon>
        <taxon>Fungi</taxon>
        <taxon>Dikarya</taxon>
        <taxon>Ascomycota</taxon>
        <taxon>Pezizomycotina</taxon>
        <taxon>Dothideomycetes</taxon>
        <taxon>Pleosporomycetidae</taxon>
        <taxon>Venturiales</taxon>
        <taxon>Cylindrosympodiaceae</taxon>
        <taxon>Tothia</taxon>
    </lineage>
</organism>
<name>A0A9P4TTY2_9PEZI</name>
<sequence length="718" mass="81479">MSESDFSTWVIFEKCDTKHFQYGYKIGLRILRQALRSIAFTEPWAEYKRGLSNTSKSVGQRGLSQKSIDLFLQEFIDNRSAYQRLPFTAPKEEWSTYPDYNLTRLLGAWSGAALEKPTGLLSWSGTLTCPEGERLKAAWSVMVDLYMIVNSPTTPQGRALRSLLEKDPKYGPADFTVTIKWRSVFSRPLVVNSLRELPTPYDEKIAQAERPKLFPASRKDPNIKLKLLQYASKKTGKHPNAIIAEAKEITSRITDEKAECKSYATINLMFGEGESFSHAAYRLGIKGLEIWVEDLRWDSGWNSTKWFLADEMGLGKTLQVFKALDLALNGIEFRDEDELSSLLLVSDVLVGTQWVREGLLHTLSFQFVLLGAGFERISFVGHGSRVQKEDKASLRALTSLSKHHVVVMTSSEALNMNDIDKRRWQNRASANGSSGYTIGSDLPNIYSVSVSISHTTAEYTGFKLEYNRLVHRIKTQRAEGKNGTSLPLLKKLITLPCTRFLTASAENMDFTSNAQDVRKYNSKSATISHIIPKQDKDTISCGELRWLAGFAAHVVGDLGESFCVWTFDNNEQTIVRAVLQELGLRVFTMHAGLIIQERADGRFESTQAMQNHVILSLWWNLDKVLQAHGCLARRGSTRPTLLVFVQQFESFDVRWLYSHVLGEDKEKEAAQRYRWEYEMVEDDEQVQLDKKTVNKLALHEESPTSKTLELLGELDEFM</sequence>
<comment type="caution">
    <text evidence="1">The sequence shown here is derived from an EMBL/GenBank/DDBJ whole genome shotgun (WGS) entry which is preliminary data.</text>
</comment>
<proteinExistence type="predicted"/>
<dbReference type="Gene3D" id="3.40.50.10810">
    <property type="entry name" value="Tandem AAA-ATPase domain"/>
    <property type="match status" value="1"/>
</dbReference>
<keyword evidence="2" id="KW-1185">Reference proteome</keyword>
<gene>
    <name evidence="1" type="ORF">EJ08DRAFT_702290</name>
</gene>